<dbReference type="InterPro" id="IPR010982">
    <property type="entry name" value="Lambda_DNA-bd_dom_sf"/>
</dbReference>
<evidence type="ECO:0000256" key="1">
    <source>
        <dbReference type="ARBA" id="ARBA00023015"/>
    </source>
</evidence>
<dbReference type="SUPFAM" id="SSF51182">
    <property type="entry name" value="RmlC-like cupins"/>
    <property type="match status" value="1"/>
</dbReference>
<dbReference type="Gene3D" id="1.10.260.40">
    <property type="entry name" value="lambda repressor-like DNA-binding domains"/>
    <property type="match status" value="1"/>
</dbReference>
<dbReference type="InterPro" id="IPR014710">
    <property type="entry name" value="RmlC-like_jellyroll"/>
</dbReference>
<dbReference type="EMBL" id="CP009288">
    <property type="protein sequence ID" value="AIQ13398.1"/>
    <property type="molecule type" value="Genomic_DNA"/>
</dbReference>
<dbReference type="InterPro" id="IPR001387">
    <property type="entry name" value="Cro/C1-type_HTH"/>
</dbReference>
<dbReference type="GO" id="GO:0003700">
    <property type="term" value="F:DNA-binding transcription factor activity"/>
    <property type="evidence" value="ECO:0007669"/>
    <property type="project" value="TreeGrafter"/>
</dbReference>
<dbReference type="InterPro" id="IPR050807">
    <property type="entry name" value="TransReg_Diox_bact_type"/>
</dbReference>
<dbReference type="InterPro" id="IPR013096">
    <property type="entry name" value="Cupin_2"/>
</dbReference>
<dbReference type="eggNOG" id="COG1396">
    <property type="taxonomic scope" value="Bacteria"/>
</dbReference>
<organism evidence="5 6">
    <name type="scientific">Paenibacillus durus</name>
    <name type="common">Paenibacillus azotofixans</name>
    <dbReference type="NCBI Taxonomy" id="44251"/>
    <lineage>
        <taxon>Bacteria</taxon>
        <taxon>Bacillati</taxon>
        <taxon>Bacillota</taxon>
        <taxon>Bacilli</taxon>
        <taxon>Bacillales</taxon>
        <taxon>Paenibacillaceae</taxon>
        <taxon>Paenibacillus</taxon>
    </lineage>
</organism>
<protein>
    <submittedName>
        <fullName evidence="5">Transcriptional regulator</fullName>
    </submittedName>
</protein>
<proteinExistence type="predicted"/>
<sequence length="182" mass="20826">MNLNEVISMNLKNLRLERNLSLGQLSELSGVSKVMLSQIEKGESSPTINTIWKIASGLKVPYTKLIDEAIEHAVVIRKSDTKMQSENDDSFRSYCYYANNPIRDFELFKVEMEPHASKESDGHSPKTQEYILVLRGELTLKINAQEYVLQEGDSIYFDCTSPHSFANNQETLLEFTDIIYYS</sequence>
<dbReference type="SMART" id="SM00530">
    <property type="entry name" value="HTH_XRE"/>
    <property type="match status" value="1"/>
</dbReference>
<dbReference type="Pfam" id="PF01381">
    <property type="entry name" value="HTH_3"/>
    <property type="match status" value="1"/>
</dbReference>
<evidence type="ECO:0000259" key="4">
    <source>
        <dbReference type="PROSITE" id="PS50943"/>
    </source>
</evidence>
<dbReference type="GO" id="GO:0003677">
    <property type="term" value="F:DNA binding"/>
    <property type="evidence" value="ECO:0007669"/>
    <property type="project" value="UniProtKB-KW"/>
</dbReference>
<keyword evidence="3" id="KW-0804">Transcription</keyword>
<dbReference type="CDD" id="cd02209">
    <property type="entry name" value="cupin_XRE_C"/>
    <property type="match status" value="1"/>
</dbReference>
<name>A0A089HSV3_PAEDU</name>
<dbReference type="PANTHER" id="PTHR46797">
    <property type="entry name" value="HTH-TYPE TRANSCRIPTIONAL REGULATOR"/>
    <property type="match status" value="1"/>
</dbReference>
<evidence type="ECO:0000313" key="5">
    <source>
        <dbReference type="EMBL" id="AIQ13398.1"/>
    </source>
</evidence>
<dbReference type="eggNOG" id="COG3837">
    <property type="taxonomic scope" value="Bacteria"/>
</dbReference>
<reference evidence="5 6" key="1">
    <citation type="submission" date="2014-08" db="EMBL/GenBank/DDBJ databases">
        <title>Comparative genomics of the Paenibacillus odorifer group.</title>
        <authorList>
            <person name="den Bakker H.C."/>
            <person name="Tsai Y.-C."/>
            <person name="Martin N."/>
            <person name="Korlach J."/>
            <person name="Wiedmann M."/>
        </authorList>
    </citation>
    <scope>NUCLEOTIDE SEQUENCE [LARGE SCALE GENOMIC DNA]</scope>
    <source>
        <strain evidence="5 6">DSM 1735</strain>
    </source>
</reference>
<dbReference type="AlphaFoldDB" id="A0A089HSV3"/>
<dbReference type="Proteomes" id="UP000029409">
    <property type="component" value="Chromosome"/>
</dbReference>
<dbReference type="GO" id="GO:0005829">
    <property type="term" value="C:cytosol"/>
    <property type="evidence" value="ECO:0007669"/>
    <property type="project" value="TreeGrafter"/>
</dbReference>
<gene>
    <name evidence="5" type="ORF">PDUR_16845</name>
</gene>
<evidence type="ECO:0000256" key="3">
    <source>
        <dbReference type="ARBA" id="ARBA00023163"/>
    </source>
</evidence>
<accession>A0A089HSV3</accession>
<dbReference type="SUPFAM" id="SSF47413">
    <property type="entry name" value="lambda repressor-like DNA-binding domains"/>
    <property type="match status" value="1"/>
</dbReference>
<keyword evidence="1" id="KW-0805">Transcription regulation</keyword>
<feature type="domain" description="HTH cro/C1-type" evidence="4">
    <location>
        <begin position="11"/>
        <end position="65"/>
    </location>
</feature>
<dbReference type="KEGG" id="pdu:PDUR_16845"/>
<keyword evidence="2" id="KW-0238">DNA-binding</keyword>
<dbReference type="InterPro" id="IPR011051">
    <property type="entry name" value="RmlC_Cupin_sf"/>
</dbReference>
<dbReference type="PANTHER" id="PTHR46797:SF23">
    <property type="entry name" value="HTH-TYPE TRANSCRIPTIONAL REGULATOR SUTR"/>
    <property type="match status" value="1"/>
</dbReference>
<dbReference type="CDD" id="cd00093">
    <property type="entry name" value="HTH_XRE"/>
    <property type="match status" value="1"/>
</dbReference>
<dbReference type="OrthoDB" id="9781521at2"/>
<dbReference type="Pfam" id="PF07883">
    <property type="entry name" value="Cupin_2"/>
    <property type="match status" value="1"/>
</dbReference>
<keyword evidence="6" id="KW-1185">Reference proteome</keyword>
<dbReference type="PROSITE" id="PS50943">
    <property type="entry name" value="HTH_CROC1"/>
    <property type="match status" value="1"/>
</dbReference>
<evidence type="ECO:0000313" key="6">
    <source>
        <dbReference type="Proteomes" id="UP000029409"/>
    </source>
</evidence>
<evidence type="ECO:0000256" key="2">
    <source>
        <dbReference type="ARBA" id="ARBA00023125"/>
    </source>
</evidence>
<dbReference type="Gene3D" id="2.60.120.10">
    <property type="entry name" value="Jelly Rolls"/>
    <property type="match status" value="1"/>
</dbReference>
<dbReference type="STRING" id="44251.PDUR_16845"/>